<dbReference type="InterPro" id="IPR011990">
    <property type="entry name" value="TPR-like_helical_dom_sf"/>
</dbReference>
<dbReference type="PANTHER" id="PTHR11102:SF160">
    <property type="entry name" value="ERAD-ASSOCIATED E3 UBIQUITIN-PROTEIN LIGASE COMPONENT HRD3"/>
    <property type="match status" value="1"/>
</dbReference>
<dbReference type="Proteomes" id="UP000288351">
    <property type="component" value="Unassembled WGS sequence"/>
</dbReference>
<organism evidence="1 2">
    <name type="scientific">Streptomyces noursei</name>
    <name type="common">Streptomyces albulus</name>
    <dbReference type="NCBI Taxonomy" id="1971"/>
    <lineage>
        <taxon>Bacteria</taxon>
        <taxon>Bacillati</taxon>
        <taxon>Actinomycetota</taxon>
        <taxon>Actinomycetes</taxon>
        <taxon>Kitasatosporales</taxon>
        <taxon>Streptomycetaceae</taxon>
        <taxon>Streptomyces</taxon>
    </lineage>
</organism>
<sequence>MYEESADALAVLAATSMVSVGVDTADYRELRLLVAPDASPPEDPAQAERWWLEVLRGELKRDPGLAAHLRSFLGVAPAPPVAGAVRNSLAGGTAHGPVVQAGTIGTLTLHAPSPSAALPDPGGWPTVGQLEPVAFGVRPAHRVRKHPLLPRYVLRDREGDLGLALAQARSSGGLVLVLGEPFAGKSRAALAALGRGPAGLRVFAPAGGTDLRGLPALLQGRPERHVLWLDDLDEHLGEGGLEPRLLAQLTALRVVVLATMREDAYDACRAEPRGRALDLAHVIELARQWSPAERERLAREAGRKGDPRLVGAASASGPEGVAAYLALSPLLWDEWWRARRADRHPRGHALVRAALDLARCGLTGPLPTDLLLKVHEGYADVTGREREPAEDALAWAARPRHGLLPLLTRGTGDTWRAAPLLVEAAARHEELPDVPGPVWGCALETARTDATHDYAEVAARARTAFQRAADTGDTAALHDLGVLAESLDEGEEAERWFRRAAEAGEPRSAGRLGRMLAERGAGKEAEPFLETAAEAGDTGAATLLGKLLRERAERWLSSATNGGSGEAAHLLGDLQLGSGALDDAFDSYLQAVDAGYAPVAASMARVNQLWNDNESAVVWLRRAADTGDVWAASELAGYEHKEDHTERNRVESVHMALDDVLYGAERGRALDATNLGVLLERRARPDEARPWYLKGYEQGDAYGAFRLAELHKKDGDEAEARSWYRKAAAMGHPGAKRTLGESDA</sequence>
<dbReference type="AlphaFoldDB" id="A0A401R1U9"/>
<comment type="caution">
    <text evidence="1">The sequence shown here is derived from an EMBL/GenBank/DDBJ whole genome shotgun (WGS) entry which is preliminary data.</text>
</comment>
<dbReference type="InterPro" id="IPR006597">
    <property type="entry name" value="Sel1-like"/>
</dbReference>
<reference evidence="1 2" key="1">
    <citation type="journal article" date="2019" name="Microbiol. Resour. Announc.">
        <title>Draft Genome Sequence of the Most Traditional epsilon-Poly-l-Lysine Producer, Streptomyces albulus NBRC14147.</title>
        <authorList>
            <person name="Yamanaka K."/>
            <person name="Hamano Y."/>
        </authorList>
    </citation>
    <scope>NUCLEOTIDE SEQUENCE [LARGE SCALE GENOMIC DNA]</scope>
    <source>
        <strain evidence="1 2">NBRC 14147</strain>
    </source>
</reference>
<accession>A0A401R1U9</accession>
<protein>
    <recommendedName>
        <fullName evidence="3">Sel1 repeat family protein</fullName>
    </recommendedName>
</protein>
<dbReference type="EMBL" id="BHXC01000006">
    <property type="protein sequence ID" value="GCB91628.1"/>
    <property type="molecule type" value="Genomic_DNA"/>
</dbReference>
<evidence type="ECO:0000313" key="2">
    <source>
        <dbReference type="Proteomes" id="UP000288351"/>
    </source>
</evidence>
<dbReference type="SMART" id="SM00671">
    <property type="entry name" value="SEL1"/>
    <property type="match status" value="3"/>
</dbReference>
<name>A0A401R1U9_STRNR</name>
<evidence type="ECO:0008006" key="3">
    <source>
        <dbReference type="Google" id="ProtNLM"/>
    </source>
</evidence>
<dbReference type="InterPro" id="IPR050767">
    <property type="entry name" value="Sel1_AlgK"/>
</dbReference>
<evidence type="ECO:0000313" key="1">
    <source>
        <dbReference type="EMBL" id="GCB91628.1"/>
    </source>
</evidence>
<dbReference type="RefSeq" id="WP_020930489.1">
    <property type="nucleotide sequence ID" value="NZ_BHXC01000006.1"/>
</dbReference>
<dbReference type="Gene3D" id="1.25.40.10">
    <property type="entry name" value="Tetratricopeptide repeat domain"/>
    <property type="match status" value="2"/>
</dbReference>
<gene>
    <name evidence="1" type="ORF">SALB_04364</name>
</gene>
<dbReference type="PANTHER" id="PTHR11102">
    <property type="entry name" value="SEL-1-LIKE PROTEIN"/>
    <property type="match status" value="1"/>
</dbReference>
<proteinExistence type="predicted"/>
<dbReference type="SUPFAM" id="SSF81901">
    <property type="entry name" value="HCP-like"/>
    <property type="match status" value="1"/>
</dbReference>